<name>A0A9N9HPH3_FUNMO</name>
<feature type="non-terminal residue" evidence="1">
    <location>
        <position position="44"/>
    </location>
</feature>
<proteinExistence type="predicted"/>
<gene>
    <name evidence="1" type="ORF">FMOSSE_LOCUS13735</name>
</gene>
<sequence length="44" mass="5294">MDEIEFIPILEKVSPIEAKIFISETMRFLYEQEREFGEVSEELK</sequence>
<protein>
    <submittedName>
        <fullName evidence="1">3337_t:CDS:1</fullName>
    </submittedName>
</protein>
<dbReference type="Proteomes" id="UP000789375">
    <property type="component" value="Unassembled WGS sequence"/>
</dbReference>
<dbReference type="EMBL" id="CAJVPP010008713">
    <property type="protein sequence ID" value="CAG8699108.1"/>
    <property type="molecule type" value="Genomic_DNA"/>
</dbReference>
<accession>A0A9N9HPH3</accession>
<dbReference type="AlphaFoldDB" id="A0A9N9HPH3"/>
<evidence type="ECO:0000313" key="1">
    <source>
        <dbReference type="EMBL" id="CAG8699108.1"/>
    </source>
</evidence>
<organism evidence="1 2">
    <name type="scientific">Funneliformis mosseae</name>
    <name type="common">Endomycorrhizal fungus</name>
    <name type="synonym">Glomus mosseae</name>
    <dbReference type="NCBI Taxonomy" id="27381"/>
    <lineage>
        <taxon>Eukaryota</taxon>
        <taxon>Fungi</taxon>
        <taxon>Fungi incertae sedis</taxon>
        <taxon>Mucoromycota</taxon>
        <taxon>Glomeromycotina</taxon>
        <taxon>Glomeromycetes</taxon>
        <taxon>Glomerales</taxon>
        <taxon>Glomeraceae</taxon>
        <taxon>Funneliformis</taxon>
    </lineage>
</organism>
<evidence type="ECO:0000313" key="2">
    <source>
        <dbReference type="Proteomes" id="UP000789375"/>
    </source>
</evidence>
<comment type="caution">
    <text evidence="1">The sequence shown here is derived from an EMBL/GenBank/DDBJ whole genome shotgun (WGS) entry which is preliminary data.</text>
</comment>
<reference evidence="1" key="1">
    <citation type="submission" date="2021-06" db="EMBL/GenBank/DDBJ databases">
        <authorList>
            <person name="Kallberg Y."/>
            <person name="Tangrot J."/>
            <person name="Rosling A."/>
        </authorList>
    </citation>
    <scope>NUCLEOTIDE SEQUENCE</scope>
    <source>
        <strain evidence="1">87-6 pot B 2015</strain>
    </source>
</reference>
<keyword evidence="2" id="KW-1185">Reference proteome</keyword>